<organism evidence="9 10">
    <name type="scientific">Rhizopus oryzae</name>
    <name type="common">Mucormycosis agent</name>
    <name type="synonym">Rhizopus arrhizus var. delemar</name>
    <dbReference type="NCBI Taxonomy" id="64495"/>
    <lineage>
        <taxon>Eukaryota</taxon>
        <taxon>Fungi</taxon>
        <taxon>Fungi incertae sedis</taxon>
        <taxon>Mucoromycota</taxon>
        <taxon>Mucoromycotina</taxon>
        <taxon>Mucoromycetes</taxon>
        <taxon>Mucorales</taxon>
        <taxon>Mucorineae</taxon>
        <taxon>Rhizopodaceae</taxon>
        <taxon>Rhizopus</taxon>
    </lineage>
</organism>
<feature type="region of interest" description="Disordered" evidence="7">
    <location>
        <begin position="149"/>
        <end position="178"/>
    </location>
</feature>
<evidence type="ECO:0000256" key="5">
    <source>
        <dbReference type="ARBA" id="ARBA00022833"/>
    </source>
</evidence>
<evidence type="ECO:0000256" key="7">
    <source>
        <dbReference type="SAM" id="MobiDB-lite"/>
    </source>
</evidence>
<dbReference type="OrthoDB" id="7464992at2759"/>
<proteinExistence type="predicted"/>
<dbReference type="Gene3D" id="3.30.2010.10">
    <property type="entry name" value="Metalloproteases ('zincins'), catalytic domain"/>
    <property type="match status" value="1"/>
</dbReference>
<reference evidence="9" key="1">
    <citation type="journal article" date="2020" name="Microb. Genom.">
        <title>Genetic diversity of clinical and environmental Mucorales isolates obtained from an investigation of mucormycosis cases among solid organ transplant recipients.</title>
        <authorList>
            <person name="Nguyen M.H."/>
            <person name="Kaul D."/>
            <person name="Muto C."/>
            <person name="Cheng S.J."/>
            <person name="Richter R.A."/>
            <person name="Bruno V.M."/>
            <person name="Liu G."/>
            <person name="Beyhan S."/>
            <person name="Sundermann A.J."/>
            <person name="Mounaud S."/>
            <person name="Pasculle A.W."/>
            <person name="Nierman W.C."/>
            <person name="Driscoll E."/>
            <person name="Cumbie R."/>
            <person name="Clancy C.J."/>
            <person name="Dupont C.L."/>
        </authorList>
    </citation>
    <scope>NUCLEOTIDE SEQUENCE</scope>
    <source>
        <strain evidence="9">GL16</strain>
    </source>
</reference>
<evidence type="ECO:0000313" key="10">
    <source>
        <dbReference type="Proteomes" id="UP000717996"/>
    </source>
</evidence>
<name>A0A9P6YPQ9_RHIOR</name>
<evidence type="ECO:0000256" key="1">
    <source>
        <dbReference type="ARBA" id="ARBA00001947"/>
    </source>
</evidence>
<comment type="cofactor">
    <cofactor evidence="1">
        <name>Zn(2+)</name>
        <dbReference type="ChEBI" id="CHEBI:29105"/>
    </cofactor>
</comment>
<dbReference type="AlphaFoldDB" id="A0A9P6YPQ9"/>
<protein>
    <recommendedName>
        <fullName evidence="8">Peptidase M48 domain-containing protein</fullName>
    </recommendedName>
</protein>
<keyword evidence="6" id="KW-0482">Metalloprotease</keyword>
<dbReference type="GO" id="GO:0046872">
    <property type="term" value="F:metal ion binding"/>
    <property type="evidence" value="ECO:0007669"/>
    <property type="project" value="UniProtKB-KW"/>
</dbReference>
<dbReference type="InterPro" id="IPR009563">
    <property type="entry name" value="SSSCA1"/>
</dbReference>
<dbReference type="GO" id="GO:0006515">
    <property type="term" value="P:protein quality control for misfolded or incompletely synthesized proteins"/>
    <property type="evidence" value="ECO:0007669"/>
    <property type="project" value="TreeGrafter"/>
</dbReference>
<dbReference type="Proteomes" id="UP000717996">
    <property type="component" value="Unassembled WGS sequence"/>
</dbReference>
<dbReference type="PANTHER" id="PTHR22726">
    <property type="entry name" value="METALLOENDOPEPTIDASE OMA1"/>
    <property type="match status" value="1"/>
</dbReference>
<evidence type="ECO:0000256" key="6">
    <source>
        <dbReference type="ARBA" id="ARBA00023049"/>
    </source>
</evidence>
<feature type="compositionally biased region" description="Basic and acidic residues" evidence="7">
    <location>
        <begin position="149"/>
        <end position="170"/>
    </location>
</feature>
<evidence type="ECO:0000256" key="3">
    <source>
        <dbReference type="ARBA" id="ARBA00022723"/>
    </source>
</evidence>
<keyword evidence="3" id="KW-0479">Metal-binding</keyword>
<dbReference type="PANTHER" id="PTHR22726:SF18">
    <property type="entry name" value="PEPTIDASE M48 DOMAIN-CONTAINING PROTEIN"/>
    <property type="match status" value="1"/>
</dbReference>
<evidence type="ECO:0000256" key="4">
    <source>
        <dbReference type="ARBA" id="ARBA00022801"/>
    </source>
</evidence>
<dbReference type="GO" id="GO:0034982">
    <property type="term" value="P:mitochondrial protein processing"/>
    <property type="evidence" value="ECO:0007669"/>
    <property type="project" value="TreeGrafter"/>
</dbReference>
<keyword evidence="2" id="KW-0645">Protease</keyword>
<evidence type="ECO:0000259" key="8">
    <source>
        <dbReference type="Pfam" id="PF01435"/>
    </source>
</evidence>
<sequence>MSTPLRSSKEASNLMGTYMLQGWVMTDQICSIKDCSFPLMRSKDGSISFCTYHDPLPNNASGPKKPVPEPSKNPEPVIEADELAVRRQRREQSSRASQLIGQKMLQKWALLNENCPNSTCYAIPLVRHPETKQMYCVICENIILTDKEKEAQPQKDRQEKPIVTETKRPQEQQMETNVEKKVAKRTIYSSDVFSSQTILSTLSTKMNNLNDRLKESEDPSELNRLFKSIKSCAEAIRACVEAGRVQTKGVQQRSFHPSRRAQVPLVPFPAFLMGAFKTGKLVSIISLSSKTSLTLLPHTFGRGGSKLQILAKILAGIPLFGVTLLFAVGLDQAPNTSRLRLIYLSEEEEDDVVKDEISTLLESHRGLVASRESELVQWLQIIVDNLATVAADDIREPVRRYTHEKTLSTEDKDDDRLLVNPSNDVETIVNNVEDLRTSITKRNFEIDVICDSTTVNAMCVGSHIVVYDMLVHVMEYDATRMAVILSHEIAHSIQRHFVEQHGFAALMLMLGDITRGVFWMVTESLGPYVNQKINDYISTFITLETQTTYNRLLEKEADLVGLKLLAKAGYDPRVAVEVWQKMAELEAYVVKKEVRPANNNSNQNSNQSLDTYDDLQVTVLEFLSTLINNWFGSSHPPSEERLQYMIENMDEAILIYEESIRLNGYPKNFVQEQQELLKQKGENGHNLLSSIKSWFVSVYHRMDTT</sequence>
<dbReference type="Pfam" id="PF01435">
    <property type="entry name" value="Peptidase_M48"/>
    <property type="match status" value="1"/>
</dbReference>
<dbReference type="CDD" id="cd07331">
    <property type="entry name" value="M48C_Oma1_like"/>
    <property type="match status" value="1"/>
</dbReference>
<feature type="region of interest" description="Disordered" evidence="7">
    <location>
        <begin position="58"/>
        <end position="78"/>
    </location>
</feature>
<keyword evidence="4" id="KW-0378">Hydrolase</keyword>
<dbReference type="GO" id="GO:0004222">
    <property type="term" value="F:metalloendopeptidase activity"/>
    <property type="evidence" value="ECO:0007669"/>
    <property type="project" value="InterPro"/>
</dbReference>
<dbReference type="Pfam" id="PF06677">
    <property type="entry name" value="Auto_anti-p27"/>
    <property type="match status" value="2"/>
</dbReference>
<gene>
    <name evidence="9" type="ORF">G6F51_000124</name>
</gene>
<keyword evidence="5" id="KW-0862">Zinc</keyword>
<dbReference type="InterPro" id="IPR001915">
    <property type="entry name" value="Peptidase_M48"/>
</dbReference>
<feature type="domain" description="Peptidase M48" evidence="8">
    <location>
        <begin position="424"/>
        <end position="643"/>
    </location>
</feature>
<dbReference type="EMBL" id="JAANIT010000006">
    <property type="protein sequence ID" value="KAG1554163.1"/>
    <property type="molecule type" value="Genomic_DNA"/>
</dbReference>
<evidence type="ECO:0000313" key="9">
    <source>
        <dbReference type="EMBL" id="KAG1554163.1"/>
    </source>
</evidence>
<accession>A0A9P6YPQ9</accession>
<dbReference type="InterPro" id="IPR051156">
    <property type="entry name" value="Mito/Outer_Membr_Metalloprot"/>
</dbReference>
<dbReference type="GO" id="GO:0005743">
    <property type="term" value="C:mitochondrial inner membrane"/>
    <property type="evidence" value="ECO:0007669"/>
    <property type="project" value="TreeGrafter"/>
</dbReference>
<evidence type="ECO:0000256" key="2">
    <source>
        <dbReference type="ARBA" id="ARBA00022670"/>
    </source>
</evidence>
<comment type="caution">
    <text evidence="9">The sequence shown here is derived from an EMBL/GenBank/DDBJ whole genome shotgun (WGS) entry which is preliminary data.</text>
</comment>